<dbReference type="PANTHER" id="PTHR15835">
    <property type="entry name" value="NUCLEAR-INTERACTING PARTNER OF ALK"/>
    <property type="match status" value="1"/>
</dbReference>
<evidence type="ECO:0000256" key="2">
    <source>
        <dbReference type="ARBA" id="ARBA00023242"/>
    </source>
</evidence>
<feature type="compositionally biased region" description="Polar residues" evidence="3">
    <location>
        <begin position="566"/>
        <end position="579"/>
    </location>
</feature>
<dbReference type="STRING" id="337451.A0A443PTB1"/>
<gene>
    <name evidence="5" type="ORF">CKAN_02327300</name>
</gene>
<dbReference type="OrthoDB" id="614844at2759"/>
<protein>
    <submittedName>
        <fullName evidence="5">Zinc finger protein</fullName>
    </submittedName>
</protein>
<comment type="caution">
    <text evidence="5">The sequence shown here is derived from an EMBL/GenBank/DDBJ whole genome shotgun (WGS) entry which is preliminary data.</text>
</comment>
<dbReference type="Proteomes" id="UP000283530">
    <property type="component" value="Unassembled WGS sequence"/>
</dbReference>
<accession>A0A443PTB1</accession>
<dbReference type="GO" id="GO:0008270">
    <property type="term" value="F:zinc ion binding"/>
    <property type="evidence" value="ECO:0007669"/>
    <property type="project" value="InterPro"/>
</dbReference>
<feature type="compositionally biased region" description="Polar residues" evidence="3">
    <location>
        <begin position="478"/>
        <end position="490"/>
    </location>
</feature>
<dbReference type="InterPro" id="IPR012935">
    <property type="entry name" value="NuBaID_N"/>
</dbReference>
<reference evidence="5 6" key="1">
    <citation type="journal article" date="2019" name="Nat. Plants">
        <title>Stout camphor tree genome fills gaps in understanding of flowering plant genome evolution.</title>
        <authorList>
            <person name="Chaw S.M."/>
            <person name="Liu Y.C."/>
            <person name="Wu Y.W."/>
            <person name="Wang H.Y."/>
            <person name="Lin C.I."/>
            <person name="Wu C.S."/>
            <person name="Ke H.M."/>
            <person name="Chang L.Y."/>
            <person name="Hsu C.Y."/>
            <person name="Yang H.T."/>
            <person name="Sudianto E."/>
            <person name="Hsu M.H."/>
            <person name="Wu K.P."/>
            <person name="Wang L.N."/>
            <person name="Leebens-Mack J.H."/>
            <person name="Tsai I.J."/>
        </authorList>
    </citation>
    <scope>NUCLEOTIDE SEQUENCE [LARGE SCALE GENOMIC DNA]</scope>
    <source>
        <strain evidence="6">cv. Chaw 1501</strain>
        <tissue evidence="5">Young leaves</tissue>
    </source>
</reference>
<sequence>MTEEDATEKEKRFQQIMEKLFHASDRSSSSSALVELGRKRLKSIPTSRPELGLRGDIVEENSLKRSLVQVGSQAPLCRPWDRGDLTRRLATFKSMTWFGKPKAVSPINCACRGWVNVEMDIIACEACGARLLFSTPSSWTQQQVEKAAAVFSLKLDSGHKLLCPWINNACDETLALFPPTPATTLAEGYRERCRALLRLLALPVISSSAIDYMNSPQLENFLAQSSHLPQIPFEIIQPSTSSGSKNPINEPESGSANSYYQALKIISLCGWELQMLPYAVDCEDQSTQSVPDATSAETSPQFFSGQSNSIVIYSSTASDEVARAKEDSLAPVELQYDPASVVLNCRLCGASVGLWAFSTAPRPLEFFRITESAEVNGQSKSANSGKDVASQGPINIYDLGRESLDQNRGIVSTFVNGSAVSRERPFSLNLTIAGGPPPTKQNFRATVSLPIISRHLRAGFSSISDPRKNESSTMLGISQENDQSNLQIDNSSHHDKDDRMDDTHPKQNTRSEDVGELKRKRHDDELYVSRDNNLVAQSILNTEVNQVDNACRSVESGDESHGGEPSNKQETPSTNPSQRMQNMATILRRKDKLPEGTEDAAFCAGREAFSGSQARESVITTPESNGTVEHRKNDVQTCYGVAGSDQRLAQWDAKMEFDPIRHHRHFCPWIASADAATMCGWKLTLAALDHEKESSHDPPLYAPSTSSILKEDDPIFSVRKLFMSPSEKRKRITHGSN</sequence>
<evidence type="ECO:0000256" key="3">
    <source>
        <dbReference type="SAM" id="MobiDB-lite"/>
    </source>
</evidence>
<evidence type="ECO:0000256" key="1">
    <source>
        <dbReference type="ARBA" id="ARBA00004123"/>
    </source>
</evidence>
<feature type="region of interest" description="Disordered" evidence="3">
    <location>
        <begin position="553"/>
        <end position="579"/>
    </location>
</feature>
<evidence type="ECO:0000313" key="6">
    <source>
        <dbReference type="Proteomes" id="UP000283530"/>
    </source>
</evidence>
<comment type="subcellular location">
    <subcellularLocation>
        <location evidence="1">Nucleus</location>
    </subcellularLocation>
</comment>
<organism evidence="5 6">
    <name type="scientific">Cinnamomum micranthum f. kanehirae</name>
    <dbReference type="NCBI Taxonomy" id="337451"/>
    <lineage>
        <taxon>Eukaryota</taxon>
        <taxon>Viridiplantae</taxon>
        <taxon>Streptophyta</taxon>
        <taxon>Embryophyta</taxon>
        <taxon>Tracheophyta</taxon>
        <taxon>Spermatophyta</taxon>
        <taxon>Magnoliopsida</taxon>
        <taxon>Magnoliidae</taxon>
        <taxon>Laurales</taxon>
        <taxon>Lauraceae</taxon>
        <taxon>Cinnamomum</taxon>
    </lineage>
</organism>
<feature type="compositionally biased region" description="Basic and acidic residues" evidence="3">
    <location>
        <begin position="491"/>
        <end position="524"/>
    </location>
</feature>
<feature type="region of interest" description="Disordered" evidence="3">
    <location>
        <begin position="478"/>
        <end position="524"/>
    </location>
</feature>
<keyword evidence="6" id="KW-1185">Reference proteome</keyword>
<dbReference type="AlphaFoldDB" id="A0A443PTB1"/>
<name>A0A443PTB1_9MAGN</name>
<feature type="domain" description="C3HC-type" evidence="4">
    <location>
        <begin position="79"/>
        <end position="204"/>
    </location>
</feature>
<dbReference type="EMBL" id="QPKB01000010">
    <property type="protein sequence ID" value="RWR93995.1"/>
    <property type="molecule type" value="Genomic_DNA"/>
</dbReference>
<dbReference type="GO" id="GO:0005634">
    <property type="term" value="C:nucleus"/>
    <property type="evidence" value="ECO:0007669"/>
    <property type="project" value="UniProtKB-SubCell"/>
</dbReference>
<dbReference type="Pfam" id="PF07967">
    <property type="entry name" value="zf-C3HC"/>
    <property type="match status" value="1"/>
</dbReference>
<evidence type="ECO:0000313" key="5">
    <source>
        <dbReference type="EMBL" id="RWR93995.1"/>
    </source>
</evidence>
<keyword evidence="2" id="KW-0539">Nucleus</keyword>
<evidence type="ECO:0000259" key="4">
    <source>
        <dbReference type="Pfam" id="PF07967"/>
    </source>
</evidence>
<dbReference type="PANTHER" id="PTHR15835:SF6">
    <property type="entry name" value="ZINC FINGER C3HC-TYPE PROTEIN 1"/>
    <property type="match status" value="1"/>
</dbReference>
<proteinExistence type="predicted"/>